<keyword evidence="2" id="KW-1185">Reference proteome</keyword>
<sequence>MQQSIFSYEQQIIDAGVRPYGPDYLRSRGRNIPSLFGLGRWTNIKLSPRTPAEQIEFLSKGDRRIFLTEENFLGALHEGNGKLALPIYREAGERISDLVSVLDGVDVRIFLAIRSPDTFLESAYSQTVYNGHFLEPDDYIAAHPFEQVNWATVVRAIAQVEGVKSVHVWRYEDYASVFKTLVRRMLRWRLGGVVEPIDRIVHEGLTDRAMAEIMADKAAGRPVNSAQTRRQFPMKDGYQKYRLYDDRARQEAQALYDVQVDAIKSMDKVEFYAV</sequence>
<evidence type="ECO:0000313" key="2">
    <source>
        <dbReference type="Proteomes" id="UP000194664"/>
    </source>
</evidence>
<dbReference type="AlphaFoldDB" id="A0A251WY77"/>
<accession>A0A251WY77</accession>
<evidence type="ECO:0008006" key="3">
    <source>
        <dbReference type="Google" id="ProtNLM"/>
    </source>
</evidence>
<evidence type="ECO:0000313" key="1">
    <source>
        <dbReference type="EMBL" id="OUD09439.1"/>
    </source>
</evidence>
<gene>
    <name evidence="1" type="ORF">BVC71_06175</name>
</gene>
<dbReference type="EMBL" id="MSPP01000002">
    <property type="protein sequence ID" value="OUD09439.1"/>
    <property type="molecule type" value="Genomic_DNA"/>
</dbReference>
<name>A0A251WY77_9RHOB</name>
<reference evidence="1 2" key="1">
    <citation type="submission" date="2016-12" db="EMBL/GenBank/DDBJ databases">
        <title>The draft genome sequence of HSLHS2.</title>
        <authorList>
            <person name="Hu D."/>
            <person name="Wang L."/>
            <person name="Shao Z."/>
        </authorList>
    </citation>
    <scope>NUCLEOTIDE SEQUENCE [LARGE SCALE GENOMIC DNA]</scope>
    <source>
        <strain evidence="1">MCCC 1A06712</strain>
    </source>
</reference>
<protein>
    <recommendedName>
        <fullName evidence="3">Sulfotransferase domain-containing protein</fullName>
    </recommendedName>
</protein>
<organism evidence="1 2">
    <name type="scientific">Marivivens niveibacter</name>
    <dbReference type="NCBI Taxonomy" id="1930667"/>
    <lineage>
        <taxon>Bacteria</taxon>
        <taxon>Pseudomonadati</taxon>
        <taxon>Pseudomonadota</taxon>
        <taxon>Alphaproteobacteria</taxon>
        <taxon>Rhodobacterales</taxon>
        <taxon>Paracoccaceae</taxon>
        <taxon>Marivivens group</taxon>
        <taxon>Marivivens</taxon>
    </lineage>
</organism>
<proteinExistence type="predicted"/>
<dbReference type="Proteomes" id="UP000194664">
    <property type="component" value="Unassembled WGS sequence"/>
</dbReference>
<comment type="caution">
    <text evidence="1">The sequence shown here is derived from an EMBL/GenBank/DDBJ whole genome shotgun (WGS) entry which is preliminary data.</text>
</comment>